<evidence type="ECO:0000256" key="1">
    <source>
        <dbReference type="ARBA" id="ARBA00022649"/>
    </source>
</evidence>
<dbReference type="EMBL" id="CP021694">
    <property type="protein sequence ID" value="ARX35432.1"/>
    <property type="molecule type" value="Genomic_DNA"/>
</dbReference>
<dbReference type="SUPFAM" id="SSF47598">
    <property type="entry name" value="Ribbon-helix-helix"/>
    <property type="match status" value="1"/>
</dbReference>
<evidence type="ECO:0000313" key="4">
    <source>
        <dbReference type="Proteomes" id="UP000195540"/>
    </source>
</evidence>
<reference evidence="3 4" key="1">
    <citation type="submission" date="2017-05" db="EMBL/GenBank/DDBJ databases">
        <title>Whole genome sequencing of Proteus mirabilis AR_0155.</title>
        <authorList>
            <person name="Conlan S."/>
            <person name="Thomas P.J."/>
            <person name="Mullikin J."/>
            <person name="Frank K.M."/>
            <person name="Segre J.A."/>
        </authorList>
    </citation>
    <scope>NUCLEOTIDE SEQUENCE [LARGE SCALE GENOMIC DNA]</scope>
    <source>
        <strain evidence="3 4">AR_0155</strain>
    </source>
</reference>
<evidence type="ECO:0000313" key="3">
    <source>
        <dbReference type="EMBL" id="ARX35432.1"/>
    </source>
</evidence>
<comment type="similarity">
    <text evidence="2">Belongs to the TacA antitoxin family.</text>
</comment>
<organism evidence="3 4">
    <name type="scientific">Proteus mirabilis</name>
    <dbReference type="NCBI Taxonomy" id="584"/>
    <lineage>
        <taxon>Bacteria</taxon>
        <taxon>Pseudomonadati</taxon>
        <taxon>Pseudomonadota</taxon>
        <taxon>Gammaproteobacteria</taxon>
        <taxon>Enterobacterales</taxon>
        <taxon>Morganellaceae</taxon>
        <taxon>Proteus</taxon>
    </lineage>
</organism>
<protein>
    <recommendedName>
        <fullName evidence="5">DUF1778 domain-containing protein</fullName>
    </recommendedName>
</protein>
<dbReference type="InterPro" id="IPR014795">
    <property type="entry name" value="TacA_1-like"/>
</dbReference>
<dbReference type="Gene3D" id="1.20.5.780">
    <property type="entry name" value="Single helix bin"/>
    <property type="match status" value="1"/>
</dbReference>
<dbReference type="GO" id="GO:0006355">
    <property type="term" value="P:regulation of DNA-templated transcription"/>
    <property type="evidence" value="ECO:0007669"/>
    <property type="project" value="InterPro"/>
</dbReference>
<name>A0AAN1C2Q9_PROMI</name>
<gene>
    <name evidence="3" type="ORF">AM402_15120</name>
</gene>
<keyword evidence="1" id="KW-1277">Toxin-antitoxin system</keyword>
<dbReference type="AlphaFoldDB" id="A0AAN1C2Q9"/>
<proteinExistence type="inferred from homology"/>
<evidence type="ECO:0000256" key="2">
    <source>
        <dbReference type="ARBA" id="ARBA00049988"/>
    </source>
</evidence>
<dbReference type="Pfam" id="PF08681">
    <property type="entry name" value="TacA1"/>
    <property type="match status" value="1"/>
</dbReference>
<dbReference type="InterPro" id="IPR010985">
    <property type="entry name" value="Ribbon_hlx_hlx"/>
</dbReference>
<dbReference type="Proteomes" id="UP000195540">
    <property type="component" value="Chromosome"/>
</dbReference>
<sequence length="72" mass="8351">MCCWVFYCFIRAVGKNHTEFVLKAVRRSAEETLKDLRVINVNPEVYQEFINPLDATLVSNETLRKTVMSKSP</sequence>
<evidence type="ECO:0008006" key="5">
    <source>
        <dbReference type="Google" id="ProtNLM"/>
    </source>
</evidence>
<accession>A0AAN1C2Q9</accession>